<evidence type="ECO:0000313" key="2">
    <source>
        <dbReference type="EMBL" id="PZC74632.1"/>
    </source>
</evidence>
<evidence type="ECO:0000313" key="3">
    <source>
        <dbReference type="Proteomes" id="UP000249218"/>
    </source>
</evidence>
<feature type="compositionally biased region" description="Basic and acidic residues" evidence="1">
    <location>
        <begin position="132"/>
        <end position="141"/>
    </location>
</feature>
<accession>A0A2W1BHV6</accession>
<protein>
    <submittedName>
        <fullName evidence="2">Uncharacterized protein</fullName>
    </submittedName>
</protein>
<keyword evidence="3" id="KW-1185">Reference proteome</keyword>
<dbReference type="Proteomes" id="UP000249218">
    <property type="component" value="Unassembled WGS sequence"/>
</dbReference>
<organism evidence="2 3">
    <name type="scientific">Helicoverpa armigera</name>
    <name type="common">Cotton bollworm</name>
    <name type="synonym">Heliothis armigera</name>
    <dbReference type="NCBI Taxonomy" id="29058"/>
    <lineage>
        <taxon>Eukaryota</taxon>
        <taxon>Metazoa</taxon>
        <taxon>Ecdysozoa</taxon>
        <taxon>Arthropoda</taxon>
        <taxon>Hexapoda</taxon>
        <taxon>Insecta</taxon>
        <taxon>Pterygota</taxon>
        <taxon>Neoptera</taxon>
        <taxon>Endopterygota</taxon>
        <taxon>Lepidoptera</taxon>
        <taxon>Glossata</taxon>
        <taxon>Ditrysia</taxon>
        <taxon>Noctuoidea</taxon>
        <taxon>Noctuidae</taxon>
        <taxon>Heliothinae</taxon>
        <taxon>Helicoverpa</taxon>
    </lineage>
</organism>
<feature type="region of interest" description="Disordered" evidence="1">
    <location>
        <begin position="121"/>
        <end position="141"/>
    </location>
</feature>
<name>A0A2W1BHV6_HELAM</name>
<evidence type="ECO:0000256" key="1">
    <source>
        <dbReference type="SAM" id="MobiDB-lite"/>
    </source>
</evidence>
<feature type="region of interest" description="Disordered" evidence="1">
    <location>
        <begin position="1"/>
        <end position="52"/>
    </location>
</feature>
<gene>
    <name evidence="2" type="primary">HaOG207398</name>
    <name evidence="2" type="ORF">B5X24_HaOG207398</name>
</gene>
<sequence length="141" mass="15997">MPGDKNVLCSRLASESARQRRGRAGAVPHSRVSCRVASRARRSPPWPRPPSRKRLAWALRAARAARTRSLRWQPQRPLHDCRPVPRVAIHYELCTGATHRRRRSGAGADMKFELVKIQLEAPSMRPPSAPYRDMRSSHAHS</sequence>
<dbReference type="EMBL" id="KZ150036">
    <property type="protein sequence ID" value="PZC74632.1"/>
    <property type="molecule type" value="Genomic_DNA"/>
</dbReference>
<reference evidence="2 3" key="1">
    <citation type="journal article" date="2017" name="BMC Biol.">
        <title>Genomic innovations, transcriptional plasticity and gene loss underlying the evolution and divergence of two highly polyphagous and invasive Helicoverpa pest species.</title>
        <authorList>
            <person name="Pearce S.L."/>
            <person name="Clarke D.F."/>
            <person name="East P.D."/>
            <person name="Elfekih S."/>
            <person name="Gordon K.H."/>
            <person name="Jermiin L.S."/>
            <person name="McGaughran A."/>
            <person name="Oakeshott J.G."/>
            <person name="Papanikolaou A."/>
            <person name="Perera O.P."/>
            <person name="Rane R.V."/>
            <person name="Richards S."/>
            <person name="Tay W.T."/>
            <person name="Walsh T.K."/>
            <person name="Anderson A."/>
            <person name="Anderson C.J."/>
            <person name="Asgari S."/>
            <person name="Board P.G."/>
            <person name="Bretschneider A."/>
            <person name="Campbell P.M."/>
            <person name="Chertemps T."/>
            <person name="Christeller J.T."/>
            <person name="Coppin C.W."/>
            <person name="Downes S.J."/>
            <person name="Duan G."/>
            <person name="Farnsworth C.A."/>
            <person name="Good R.T."/>
            <person name="Han L.B."/>
            <person name="Han Y.C."/>
            <person name="Hatje K."/>
            <person name="Horne I."/>
            <person name="Huang Y.P."/>
            <person name="Hughes D.S."/>
            <person name="Jacquin-Joly E."/>
            <person name="James W."/>
            <person name="Jhangiani S."/>
            <person name="Kollmar M."/>
            <person name="Kuwar S.S."/>
            <person name="Li S."/>
            <person name="Liu N.Y."/>
            <person name="Maibeche M.T."/>
            <person name="Miller J.R."/>
            <person name="Montagne N."/>
            <person name="Perry T."/>
            <person name="Qu J."/>
            <person name="Song S.V."/>
            <person name="Sutton G.G."/>
            <person name="Vogel H."/>
            <person name="Walenz B.P."/>
            <person name="Xu W."/>
            <person name="Zhang H.J."/>
            <person name="Zou Z."/>
            <person name="Batterham P."/>
            <person name="Edwards O.R."/>
            <person name="Feyereisen R."/>
            <person name="Gibbs R.A."/>
            <person name="Heckel D.G."/>
            <person name="McGrath A."/>
            <person name="Robin C."/>
            <person name="Scherer S.E."/>
            <person name="Worley K.C."/>
            <person name="Wu Y.D."/>
        </authorList>
    </citation>
    <scope>NUCLEOTIDE SEQUENCE [LARGE SCALE GENOMIC DNA]</scope>
    <source>
        <strain evidence="2">Harm_GR_Male_#8</strain>
        <tissue evidence="2">Whole organism</tissue>
    </source>
</reference>
<proteinExistence type="predicted"/>
<dbReference type="AlphaFoldDB" id="A0A2W1BHV6"/>